<dbReference type="RefSeq" id="WP_354556863.1">
    <property type="nucleotide sequence ID" value="NZ_JBEPMB010000003.1"/>
</dbReference>
<protein>
    <submittedName>
        <fullName evidence="1">Biotin carboxyl carrier protein</fullName>
    </submittedName>
</protein>
<proteinExistence type="predicted"/>
<evidence type="ECO:0000313" key="1">
    <source>
        <dbReference type="EMBL" id="MET3614367.1"/>
    </source>
</evidence>
<dbReference type="Proteomes" id="UP001549047">
    <property type="component" value="Unassembled WGS sequence"/>
</dbReference>
<sequence>MTLDEIERAIALAKSRGLAELECAIGQGGRLKVIVNRPQRPVAIAAAAPRPAKAKDAIRTRYFGVFADASPAIRVGDNVTEHQIVGFLELGEIRFAIQAEKPGKVASKPVKAGDLVGYGETVFEFE</sequence>
<gene>
    <name evidence="1" type="ORF">ABID16_002704</name>
</gene>
<dbReference type="EMBL" id="JBEPMB010000003">
    <property type="protein sequence ID" value="MET3614367.1"/>
    <property type="molecule type" value="Genomic_DNA"/>
</dbReference>
<dbReference type="SUPFAM" id="SSF51230">
    <property type="entry name" value="Single hybrid motif"/>
    <property type="match status" value="1"/>
</dbReference>
<name>A0ABV2J0T7_9HYPH</name>
<reference evidence="1 2" key="1">
    <citation type="submission" date="2024-06" db="EMBL/GenBank/DDBJ databases">
        <title>Genomic Encyclopedia of Type Strains, Phase IV (KMG-IV): sequencing the most valuable type-strain genomes for metagenomic binning, comparative biology and taxonomic classification.</title>
        <authorList>
            <person name="Goeker M."/>
        </authorList>
    </citation>
    <scope>NUCLEOTIDE SEQUENCE [LARGE SCALE GENOMIC DNA]</scope>
    <source>
        <strain evidence="1 2">DSM 29780</strain>
    </source>
</reference>
<organism evidence="1 2">
    <name type="scientific">Rhizobium aquaticum</name>
    <dbReference type="NCBI Taxonomy" id="1549636"/>
    <lineage>
        <taxon>Bacteria</taxon>
        <taxon>Pseudomonadati</taxon>
        <taxon>Pseudomonadota</taxon>
        <taxon>Alphaproteobacteria</taxon>
        <taxon>Hyphomicrobiales</taxon>
        <taxon>Rhizobiaceae</taxon>
        <taxon>Rhizobium/Agrobacterium group</taxon>
        <taxon>Rhizobium</taxon>
    </lineage>
</organism>
<evidence type="ECO:0000313" key="2">
    <source>
        <dbReference type="Proteomes" id="UP001549047"/>
    </source>
</evidence>
<comment type="caution">
    <text evidence="1">The sequence shown here is derived from an EMBL/GenBank/DDBJ whole genome shotgun (WGS) entry which is preliminary data.</text>
</comment>
<keyword evidence="2" id="KW-1185">Reference proteome</keyword>
<dbReference type="InterPro" id="IPR011053">
    <property type="entry name" value="Single_hybrid_motif"/>
</dbReference>
<dbReference type="Gene3D" id="2.40.50.100">
    <property type="match status" value="1"/>
</dbReference>
<accession>A0ABV2J0T7</accession>